<dbReference type="PANTHER" id="PTHR45900">
    <property type="entry name" value="RECA"/>
    <property type="match status" value="1"/>
</dbReference>
<keyword evidence="4" id="KW-0067">ATP-binding</keyword>
<dbReference type="Pfam" id="PF00154">
    <property type="entry name" value="RecA_N"/>
    <property type="match status" value="1"/>
</dbReference>
<dbReference type="EMBL" id="JAEKNQ010000040">
    <property type="protein sequence ID" value="MBJ7603641.1"/>
    <property type="molecule type" value="Genomic_DNA"/>
</dbReference>
<accession>A0A934K8E0</accession>
<evidence type="ECO:0000256" key="5">
    <source>
        <dbReference type="ARBA" id="ARBA00023172"/>
    </source>
</evidence>
<gene>
    <name evidence="7" type="ORF">JF888_10695</name>
</gene>
<comment type="caution">
    <text evidence="7">The sequence shown here is derived from an EMBL/GenBank/DDBJ whole genome shotgun (WGS) entry which is preliminary data.</text>
</comment>
<dbReference type="SUPFAM" id="SSF52540">
    <property type="entry name" value="P-loop containing nucleoside triphosphate hydrolases"/>
    <property type="match status" value="1"/>
</dbReference>
<feature type="domain" description="RecA-like N-terminal" evidence="6">
    <location>
        <begin position="4"/>
        <end position="140"/>
    </location>
</feature>
<dbReference type="GO" id="GO:0005524">
    <property type="term" value="F:ATP binding"/>
    <property type="evidence" value="ECO:0007669"/>
    <property type="project" value="UniProtKB-KW"/>
</dbReference>
<dbReference type="Gene3D" id="3.40.50.300">
    <property type="entry name" value="P-loop containing nucleotide triphosphate hydrolases"/>
    <property type="match status" value="1"/>
</dbReference>
<dbReference type="InterPro" id="IPR013765">
    <property type="entry name" value="DNA_recomb/repair_RecA"/>
</dbReference>
<dbReference type="AlphaFoldDB" id="A0A934K8E0"/>
<evidence type="ECO:0000259" key="6">
    <source>
        <dbReference type="Pfam" id="PF00154"/>
    </source>
</evidence>
<dbReference type="GO" id="GO:0006281">
    <property type="term" value="P:DNA repair"/>
    <property type="evidence" value="ECO:0007669"/>
    <property type="project" value="InterPro"/>
</dbReference>
<evidence type="ECO:0000313" key="7">
    <source>
        <dbReference type="EMBL" id="MBJ7603641.1"/>
    </source>
</evidence>
<dbReference type="GO" id="GO:0006310">
    <property type="term" value="P:DNA recombination"/>
    <property type="evidence" value="ECO:0007669"/>
    <property type="project" value="UniProtKB-KW"/>
</dbReference>
<dbReference type="InterPro" id="IPR049428">
    <property type="entry name" value="RecA-like_N"/>
</dbReference>
<dbReference type="RefSeq" id="WP_338179995.1">
    <property type="nucleotide sequence ID" value="NZ_JAEKNQ010000040.1"/>
</dbReference>
<reference evidence="7 8" key="1">
    <citation type="submission" date="2020-10" db="EMBL/GenBank/DDBJ databases">
        <title>Ca. Dormibacterota MAGs.</title>
        <authorList>
            <person name="Montgomery K."/>
        </authorList>
    </citation>
    <scope>NUCLEOTIDE SEQUENCE [LARGE SCALE GENOMIC DNA]</scope>
    <source>
        <strain evidence="7">SC8811_S16_3</strain>
    </source>
</reference>
<name>A0A934K8E0_9BACT</name>
<keyword evidence="5" id="KW-0233">DNA recombination</keyword>
<dbReference type="PANTHER" id="PTHR45900:SF1">
    <property type="entry name" value="MITOCHONDRIAL DNA REPAIR PROTEIN RECA HOMOLOG-RELATED"/>
    <property type="match status" value="1"/>
</dbReference>
<protein>
    <recommendedName>
        <fullName evidence="2">Protein RecA</fullName>
    </recommendedName>
</protein>
<evidence type="ECO:0000256" key="3">
    <source>
        <dbReference type="ARBA" id="ARBA00022741"/>
    </source>
</evidence>
<evidence type="ECO:0000256" key="4">
    <source>
        <dbReference type="ARBA" id="ARBA00022840"/>
    </source>
</evidence>
<dbReference type="InterPro" id="IPR027417">
    <property type="entry name" value="P-loop_NTPase"/>
</dbReference>
<dbReference type="Proteomes" id="UP000620075">
    <property type="component" value="Unassembled WGS sequence"/>
</dbReference>
<dbReference type="GO" id="GO:0003697">
    <property type="term" value="F:single-stranded DNA binding"/>
    <property type="evidence" value="ECO:0007669"/>
    <property type="project" value="InterPro"/>
</dbReference>
<evidence type="ECO:0000256" key="1">
    <source>
        <dbReference type="ARBA" id="ARBA00009391"/>
    </source>
</evidence>
<evidence type="ECO:0000313" key="8">
    <source>
        <dbReference type="Proteomes" id="UP000620075"/>
    </source>
</evidence>
<keyword evidence="3" id="KW-0547">Nucleotide-binding</keyword>
<comment type="similarity">
    <text evidence="1">Belongs to the RecA family.</text>
</comment>
<proteinExistence type="inferred from homology"/>
<sequence length="252" mass="26594">MQNELQRAIDAIHVRFGDQALVRATRLPGAEPWPTGIPAVDRLSGIGGWPRGRIGLLSGRSGSGKLTLGLALLARATQEFAQVVVIDPQRGFDPWTFASLGADLRNLTLVRPPNATAAGEAAVSLARAGVGCLLMLDSLPEPALAPLESAAARSGSAVLAVTGEPAPQGLAFASSLSLSLQRTDWIWERGLPVGLRTLLGCRKNKLAAPGGEAELELRYALGARLFQAQAVRETQAQEANVRELPAWRFAAV</sequence>
<organism evidence="7 8">
    <name type="scientific">Candidatus Dormiibacter inghamiae</name>
    <dbReference type="NCBI Taxonomy" id="3127013"/>
    <lineage>
        <taxon>Bacteria</taxon>
        <taxon>Bacillati</taxon>
        <taxon>Candidatus Dormiibacterota</taxon>
        <taxon>Candidatus Dormibacteria</taxon>
        <taxon>Candidatus Dormibacterales</taxon>
        <taxon>Candidatus Dormibacteraceae</taxon>
        <taxon>Candidatus Dormiibacter</taxon>
    </lineage>
</organism>
<evidence type="ECO:0000256" key="2">
    <source>
        <dbReference type="ARBA" id="ARBA00015553"/>
    </source>
</evidence>